<dbReference type="Pfam" id="PF13490">
    <property type="entry name" value="zf-HC2"/>
    <property type="match status" value="1"/>
</dbReference>
<evidence type="ECO:0000313" key="5">
    <source>
        <dbReference type="Proteomes" id="UP000283128"/>
    </source>
</evidence>
<dbReference type="InterPro" id="IPR027383">
    <property type="entry name" value="Znf_put"/>
</dbReference>
<dbReference type="EMBL" id="RZYA01000030">
    <property type="protein sequence ID" value="RVU15930.1"/>
    <property type="molecule type" value="Genomic_DNA"/>
</dbReference>
<feature type="domain" description="Putative zinc-finger" evidence="3">
    <location>
        <begin position="3"/>
        <end position="36"/>
    </location>
</feature>
<dbReference type="InterPro" id="IPR041916">
    <property type="entry name" value="Anti_sigma_zinc_sf"/>
</dbReference>
<comment type="caution">
    <text evidence="4">The sequence shown here is derived from an EMBL/GenBank/DDBJ whole genome shotgun (WGS) entry which is preliminary data.</text>
</comment>
<dbReference type="OrthoDB" id="129419at2"/>
<evidence type="ECO:0000259" key="3">
    <source>
        <dbReference type="Pfam" id="PF13490"/>
    </source>
</evidence>
<reference evidence="4 5" key="1">
    <citation type="submission" date="2019-01" db="EMBL/GenBank/DDBJ databases">
        <title>Genome sequences of Streptomyces and Rhizobium isolates collected from root and soil.</title>
        <authorList>
            <person name="Chhettri S."/>
            <person name="Sevigny J.L."/>
            <person name="Sen A."/>
            <person name="Ennis N."/>
            <person name="Tisa L."/>
        </authorList>
    </citation>
    <scope>NUCLEOTIDE SEQUENCE [LARGE SCALE GENOMIC DNA]</scope>
    <source>
        <strain evidence="4 5">San01</strain>
    </source>
</reference>
<dbReference type="Proteomes" id="UP000283128">
    <property type="component" value="Unassembled WGS sequence"/>
</dbReference>
<dbReference type="Gene3D" id="1.10.10.1320">
    <property type="entry name" value="Anti-sigma factor, zinc-finger domain"/>
    <property type="match status" value="1"/>
</dbReference>
<keyword evidence="5" id="KW-1185">Reference proteome</keyword>
<organism evidence="4 5">
    <name type="scientific">Streptomyces antnestii</name>
    <dbReference type="NCBI Taxonomy" id="2494256"/>
    <lineage>
        <taxon>Bacteria</taxon>
        <taxon>Bacillati</taxon>
        <taxon>Actinomycetota</taxon>
        <taxon>Actinomycetes</taxon>
        <taxon>Kitasatosporales</taxon>
        <taxon>Streptomycetaceae</taxon>
        <taxon>Streptomyces</taxon>
    </lineage>
</organism>
<sequence length="86" mass="9435">MNCTQVTTTLQAYLDGQTDEVTTRPMAAHLQDCHHCGLEADTYRKIKDALACRAQPDTGAADRLRGFAKGLLRRADRTPPHQAPGD</sequence>
<accession>A0A3S2YPH2</accession>
<evidence type="ECO:0000313" key="4">
    <source>
        <dbReference type="EMBL" id="RVU15930.1"/>
    </source>
</evidence>
<proteinExistence type="predicted"/>
<keyword evidence="1" id="KW-0805">Transcription regulation</keyword>
<keyword evidence="2" id="KW-0804">Transcription</keyword>
<evidence type="ECO:0000256" key="1">
    <source>
        <dbReference type="ARBA" id="ARBA00023015"/>
    </source>
</evidence>
<evidence type="ECO:0000256" key="2">
    <source>
        <dbReference type="ARBA" id="ARBA00023163"/>
    </source>
</evidence>
<protein>
    <submittedName>
        <fullName evidence="4">Zf-HC2 domain-containing protein</fullName>
    </submittedName>
</protein>
<dbReference type="AlphaFoldDB" id="A0A3S2YPH2"/>
<gene>
    <name evidence="4" type="ORF">EOT10_37845</name>
</gene>
<name>A0A3S2YPH2_9ACTN</name>